<dbReference type="GO" id="GO:0007165">
    <property type="term" value="P:signal transduction"/>
    <property type="evidence" value="ECO:0007669"/>
    <property type="project" value="UniProtKB-KW"/>
</dbReference>
<dbReference type="PANTHER" id="PTHR32089:SF112">
    <property type="entry name" value="LYSOZYME-LIKE PROTEIN-RELATED"/>
    <property type="match status" value="1"/>
</dbReference>
<dbReference type="InterPro" id="IPR004089">
    <property type="entry name" value="MCPsignal_dom"/>
</dbReference>
<evidence type="ECO:0000256" key="1">
    <source>
        <dbReference type="ARBA" id="ARBA00023224"/>
    </source>
</evidence>
<feature type="transmembrane region" description="Helical" evidence="4">
    <location>
        <begin position="142"/>
        <end position="161"/>
    </location>
</feature>
<reference evidence="6 7" key="1">
    <citation type="journal article" date="2015" name="Stand. Genomic Sci.">
        <title>High quality draft genome sequence of the moderately halophilic bacterium Pontibacillus yanchengensis Y32(T) and comparison among Pontibacillus genomes.</title>
        <authorList>
            <person name="Huang J."/>
            <person name="Qiao Z.X."/>
            <person name="Tang J.W."/>
            <person name="Wang G."/>
        </authorList>
    </citation>
    <scope>NUCLEOTIDE SEQUENCE [LARGE SCALE GENOMIC DNA]</scope>
    <source>
        <strain evidence="6 7">Y32</strain>
    </source>
</reference>
<dbReference type="Pfam" id="PF00015">
    <property type="entry name" value="MCPsignal"/>
    <property type="match status" value="1"/>
</dbReference>
<dbReference type="PANTHER" id="PTHR32089">
    <property type="entry name" value="METHYL-ACCEPTING CHEMOTAXIS PROTEIN MCPB"/>
    <property type="match status" value="1"/>
</dbReference>
<gene>
    <name evidence="6" type="ORF">N782_13315</name>
</gene>
<dbReference type="GO" id="GO:0016020">
    <property type="term" value="C:membrane"/>
    <property type="evidence" value="ECO:0007669"/>
    <property type="project" value="InterPro"/>
</dbReference>
<name>A0A0A2TCS6_9BACI</name>
<feature type="transmembrane region" description="Helical" evidence="4">
    <location>
        <begin position="100"/>
        <end position="130"/>
    </location>
</feature>
<dbReference type="AlphaFoldDB" id="A0A0A2TCS6"/>
<dbReference type="STRING" id="1385514.N782_13315"/>
<dbReference type="Proteomes" id="UP000030147">
    <property type="component" value="Unassembled WGS sequence"/>
</dbReference>
<keyword evidence="4" id="KW-1133">Transmembrane helix</keyword>
<dbReference type="GO" id="GO:0016301">
    <property type="term" value="F:kinase activity"/>
    <property type="evidence" value="ECO:0007669"/>
    <property type="project" value="UniProtKB-KW"/>
</dbReference>
<feature type="region of interest" description="Disordered" evidence="3">
    <location>
        <begin position="482"/>
        <end position="502"/>
    </location>
</feature>
<evidence type="ECO:0000256" key="2">
    <source>
        <dbReference type="PROSITE-ProRule" id="PRU00284"/>
    </source>
</evidence>
<feature type="domain" description="Methyl-accepting transducer" evidence="5">
    <location>
        <begin position="209"/>
        <end position="459"/>
    </location>
</feature>
<evidence type="ECO:0000259" key="5">
    <source>
        <dbReference type="PROSITE" id="PS50111"/>
    </source>
</evidence>
<feature type="transmembrane region" description="Helical" evidence="4">
    <location>
        <begin position="17"/>
        <end position="36"/>
    </location>
</feature>
<comment type="caution">
    <text evidence="6">The sequence shown here is derived from an EMBL/GenBank/DDBJ whole genome shotgun (WGS) entry which is preliminary data.</text>
</comment>
<keyword evidence="1 2" id="KW-0807">Transducer</keyword>
<feature type="transmembrane region" description="Helical" evidence="4">
    <location>
        <begin position="69"/>
        <end position="88"/>
    </location>
</feature>
<organism evidence="6 7">
    <name type="scientific">Pontibacillus yanchengensis Y32</name>
    <dbReference type="NCBI Taxonomy" id="1385514"/>
    <lineage>
        <taxon>Bacteria</taxon>
        <taxon>Bacillati</taxon>
        <taxon>Bacillota</taxon>
        <taxon>Bacilli</taxon>
        <taxon>Bacillales</taxon>
        <taxon>Bacillaceae</taxon>
        <taxon>Pontibacillus</taxon>
    </lineage>
</organism>
<evidence type="ECO:0000313" key="7">
    <source>
        <dbReference type="Proteomes" id="UP000030147"/>
    </source>
</evidence>
<dbReference type="SMART" id="SM00283">
    <property type="entry name" value="MA"/>
    <property type="match status" value="1"/>
</dbReference>
<evidence type="ECO:0000256" key="3">
    <source>
        <dbReference type="SAM" id="MobiDB-lite"/>
    </source>
</evidence>
<dbReference type="PROSITE" id="PS50111">
    <property type="entry name" value="CHEMOTAXIS_TRANSDUC_2"/>
    <property type="match status" value="1"/>
</dbReference>
<evidence type="ECO:0000256" key="4">
    <source>
        <dbReference type="SAM" id="Phobius"/>
    </source>
</evidence>
<dbReference type="EMBL" id="AVBF01000034">
    <property type="protein sequence ID" value="KGP72233.1"/>
    <property type="molecule type" value="Genomic_DNA"/>
</dbReference>
<keyword evidence="7" id="KW-1185">Reference proteome</keyword>
<protein>
    <submittedName>
        <fullName evidence="6">Histidine kinase</fullName>
    </submittedName>
</protein>
<dbReference type="SUPFAM" id="SSF58104">
    <property type="entry name" value="Methyl-accepting chemotaxis protein (MCP) signaling domain"/>
    <property type="match status" value="1"/>
</dbReference>
<keyword evidence="4" id="KW-0812">Transmembrane</keyword>
<feature type="transmembrane region" description="Helical" evidence="4">
    <location>
        <begin position="42"/>
        <end position="62"/>
    </location>
</feature>
<dbReference type="RefSeq" id="WP_052111323.1">
    <property type="nucleotide sequence ID" value="NZ_AVBF01000034.1"/>
</dbReference>
<keyword evidence="4" id="KW-0472">Membrane</keyword>
<evidence type="ECO:0000313" key="6">
    <source>
        <dbReference type="EMBL" id="KGP72233.1"/>
    </source>
</evidence>
<proteinExistence type="predicted"/>
<keyword evidence="6" id="KW-0808">Transferase</keyword>
<dbReference type="Gene3D" id="1.10.287.950">
    <property type="entry name" value="Methyl-accepting chemotaxis protein"/>
    <property type="match status" value="1"/>
</dbReference>
<dbReference type="eggNOG" id="COG0840">
    <property type="taxonomic scope" value="Bacteria"/>
</dbReference>
<sequence>MRENTKMEQVQTKQNGVIAKILAFSVLLGLGAEYMVEAPMLNMIAVGGGGSLSVFLMFWLYHKNVYQKVIPYLSIISLSGIAFVVMMASEYVTNMLFTFYVLAVAAVSLSIVVLVTGGVLGAVLLIFFALEKGSALGFDGRAMAISFVFYVLVFVVLFIQVRLSKRLLTDARESLSKSEFLLQQQHEQASHIQETAKKVYTYMAHIHTNSSDNTYAMHSMNESFKEISAASHNQSASVMDITTATDQASKLLQDMIDSFDQLVDSGQHVQTKAEEGQDSVKELNINMSDFKHSFHTMSKQMDGLRNKIAESTGFTSQIQTIAGQTNLLALNASIEAARAGDAGKGFAVVAEEVRKLAETSSQTAEQINENLLNIQSDADDTRKQVIENEQKLLDSLQITQRVSEGFTLITNEIALFIEQLKKFGEQATEIQHSSSGIQYSVNELASVIEQTSATMQELQMMVADQTEKQQALLQSIHSTRSSVENLEKQSNSETDSIYNTSK</sequence>
<accession>A0A0A2TCS6</accession>
<dbReference type="OrthoDB" id="242546at2"/>
<keyword evidence="6" id="KW-0418">Kinase</keyword>